<dbReference type="EMBL" id="QXFT01003675">
    <property type="protein sequence ID" value="KAE9283582.1"/>
    <property type="molecule type" value="Genomic_DNA"/>
</dbReference>
<dbReference type="InterPro" id="IPR049625">
    <property type="entry name" value="Glyco_transf_61_cat"/>
</dbReference>
<feature type="domain" description="Glycosyltransferase 61 catalytic" evidence="4">
    <location>
        <begin position="370"/>
        <end position="460"/>
    </location>
</feature>
<name>A0A6A3HYH0_9STRA</name>
<gene>
    <name evidence="6" type="ORF">PR001_g25847</name>
    <name evidence="5" type="ORF">PR002_g25901</name>
    <name evidence="7" type="ORF">PR003_g27092</name>
</gene>
<evidence type="ECO:0000313" key="5">
    <source>
        <dbReference type="EMBL" id="KAE8974487.1"/>
    </source>
</evidence>
<dbReference type="PANTHER" id="PTHR20961:SF124">
    <property type="entry name" value="GLYCOSYLTRANSFERASE"/>
    <property type="match status" value="1"/>
</dbReference>
<dbReference type="EMBL" id="QXFV01003650">
    <property type="protein sequence ID" value="KAE8974962.1"/>
    <property type="molecule type" value="Genomic_DNA"/>
</dbReference>
<evidence type="ECO:0000313" key="7">
    <source>
        <dbReference type="EMBL" id="KAE9283582.1"/>
    </source>
</evidence>
<evidence type="ECO:0000313" key="9">
    <source>
        <dbReference type="Proteomes" id="UP000434957"/>
    </source>
</evidence>
<keyword evidence="2" id="KW-0808">Transferase</keyword>
<dbReference type="Proteomes" id="UP000434957">
    <property type="component" value="Unassembled WGS sequence"/>
</dbReference>
<dbReference type="Pfam" id="PF04577">
    <property type="entry name" value="Glyco_transf_61"/>
    <property type="match status" value="1"/>
</dbReference>
<evidence type="ECO:0000256" key="1">
    <source>
        <dbReference type="ARBA" id="ARBA00022676"/>
    </source>
</evidence>
<keyword evidence="9" id="KW-1185">Reference proteome</keyword>
<accession>A0A6A3HYH0</accession>
<dbReference type="GO" id="GO:0016757">
    <property type="term" value="F:glycosyltransferase activity"/>
    <property type="evidence" value="ECO:0007669"/>
    <property type="project" value="UniProtKB-KW"/>
</dbReference>
<evidence type="ECO:0000313" key="6">
    <source>
        <dbReference type="EMBL" id="KAE8974962.1"/>
    </source>
</evidence>
<dbReference type="PANTHER" id="PTHR20961">
    <property type="entry name" value="GLYCOSYLTRANSFERASE"/>
    <property type="match status" value="1"/>
</dbReference>
<dbReference type="Proteomes" id="UP000429607">
    <property type="component" value="Unassembled WGS sequence"/>
</dbReference>
<proteinExistence type="predicted"/>
<comment type="caution">
    <text evidence="5">The sequence shown here is derived from an EMBL/GenBank/DDBJ whole genome shotgun (WGS) entry which is preliminary data.</text>
</comment>
<dbReference type="EMBL" id="QXFU01003550">
    <property type="protein sequence ID" value="KAE8974487.1"/>
    <property type="molecule type" value="Genomic_DNA"/>
</dbReference>
<sequence>MTGVLPLFVITDIAFGKIPNTRELPSRRRWLLGGLLVVTTMMFTVHFVSDFESVSSGFHMKGSGVILNERSVTSNTEAKSKLSRSEQRSKLIHHLVNDEDGENKIPDQLPPPHRWPPLQEGVEEHCLYVGDYGLMERLNNSARIFCAGSSPYTVYNSPETEIQATKFENVVMDWRASDDLDSRTHKATDRDSRFVYKPTSTYCSCKESQNSAPSIWTNVVAGDPDEKDSNCQPMPSSLTTDVSIVSRAVLVSRKDNQNSFTQISGILNAWVMMNVVGWSRKTTQLVTFDRALPSAVDELRHAVLGPEKPIIDGEQFQKQVIRFDSMLIAPFEATGVLMNHLYDDQPCFANKMVADFRDVALKSMAVIPRNEKSQPQRCLVTIITQRTRRVWRNEEELLDQMRHDYKDAYKFGECVFQSLNFVNVSIHEQMRVMVDSDIVIGMHSVDMVNVMWTRPGTVVVEIFPKQYFRLEHRNLCQFLGCSWNQYRGGEDIVIPSADPSHTGKYVSYQEWKVFFDPLFRVAIARLEAHIEGM</sequence>
<dbReference type="AlphaFoldDB" id="A0A6A3HYH0"/>
<dbReference type="OrthoDB" id="529273at2759"/>
<evidence type="ECO:0000256" key="2">
    <source>
        <dbReference type="ARBA" id="ARBA00022679"/>
    </source>
</evidence>
<organism evidence="5 10">
    <name type="scientific">Phytophthora rubi</name>
    <dbReference type="NCBI Taxonomy" id="129364"/>
    <lineage>
        <taxon>Eukaryota</taxon>
        <taxon>Sar</taxon>
        <taxon>Stramenopiles</taxon>
        <taxon>Oomycota</taxon>
        <taxon>Peronosporomycetes</taxon>
        <taxon>Peronosporales</taxon>
        <taxon>Peronosporaceae</taxon>
        <taxon>Phytophthora</taxon>
    </lineage>
</organism>
<protein>
    <recommendedName>
        <fullName evidence="4">Glycosyltransferase 61 catalytic domain-containing protein</fullName>
    </recommendedName>
</protein>
<evidence type="ECO:0000256" key="3">
    <source>
        <dbReference type="ARBA" id="ARBA00023180"/>
    </source>
</evidence>
<evidence type="ECO:0000313" key="8">
    <source>
        <dbReference type="Proteomes" id="UP000429607"/>
    </source>
</evidence>
<evidence type="ECO:0000313" key="10">
    <source>
        <dbReference type="Proteomes" id="UP000435112"/>
    </source>
</evidence>
<reference evidence="8 10" key="1">
    <citation type="submission" date="2018-09" db="EMBL/GenBank/DDBJ databases">
        <title>Genomic investigation of the strawberry pathogen Phytophthora fragariae indicates pathogenicity is determined by transcriptional variation in three key races.</title>
        <authorList>
            <person name="Adams T.M."/>
            <person name="Armitage A.D."/>
            <person name="Sobczyk M.K."/>
            <person name="Bates H.J."/>
            <person name="Dunwell J.M."/>
            <person name="Nellist C.F."/>
            <person name="Harrison R.J."/>
        </authorList>
    </citation>
    <scope>NUCLEOTIDE SEQUENCE [LARGE SCALE GENOMIC DNA]</scope>
    <source>
        <strain evidence="6 8">SCRP249</strain>
        <strain evidence="5 10">SCRP324</strain>
        <strain evidence="7 9">SCRP333</strain>
    </source>
</reference>
<evidence type="ECO:0000259" key="4">
    <source>
        <dbReference type="Pfam" id="PF04577"/>
    </source>
</evidence>
<dbReference type="InterPro" id="IPR007657">
    <property type="entry name" value="Glycosyltransferase_61"/>
</dbReference>
<dbReference type="Proteomes" id="UP000435112">
    <property type="component" value="Unassembled WGS sequence"/>
</dbReference>
<keyword evidence="1" id="KW-0328">Glycosyltransferase</keyword>
<keyword evidence="3" id="KW-0325">Glycoprotein</keyword>